<keyword evidence="1" id="KW-1133">Transmembrane helix</keyword>
<sequence>MMAVTAETTGPDVSPGRVRRDAVAVGAFVVAAAVAYSVFSLVRYWTFRTTTYDLVIFDQAVRSYSRLHLPTAMVKGVHNGFGPHFTVLGDHFSPILALLAPLYWIHDGPQTLLIAQSVILALTIVPLWMFTRRRLGAWAAHCVAGVYALAWPVAETVAFDFHEMAFTPALSMLMLERHDAGRRWQCLLAAGALLLVKEDMGLLVAGFGLYLLTRPGERRLAAVFIVAGLGWTWLASRVLIPAFGGAADYYWAYDALGRDLPHAAAYALTHPWTALKLLVTPNVKATTMGWLILPLLLVPLASPITVAVLPLLAERMLANRFGNWWEPRFHYNVALAALLVAAGVDGACRLSRLRVPGTRGRRLRLDLVWPVAALVAAAVVVPRFAFKNFFDPAFYRRDAHARAAVHAVAAVPHGALVEAANAVGPQLSGRARVLLWDTRVRWAPWVVADTARTTFPFPGLGAQRDRVRYLLQRGYTVVLRQDGWVVLHDPAATPDLRATR</sequence>
<gene>
    <name evidence="2" type="ORF">GCM10023195_57920</name>
</gene>
<feature type="transmembrane region" description="Helical" evidence="1">
    <location>
        <begin position="111"/>
        <end position="130"/>
    </location>
</feature>
<feature type="transmembrane region" description="Helical" evidence="1">
    <location>
        <begin position="367"/>
        <end position="386"/>
    </location>
</feature>
<protein>
    <submittedName>
        <fullName evidence="2">DUF2079 domain-containing protein</fullName>
    </submittedName>
</protein>
<organism evidence="2 3">
    <name type="scientific">Actinoallomurus liliacearum</name>
    <dbReference type="NCBI Taxonomy" id="1080073"/>
    <lineage>
        <taxon>Bacteria</taxon>
        <taxon>Bacillati</taxon>
        <taxon>Actinomycetota</taxon>
        <taxon>Actinomycetes</taxon>
        <taxon>Streptosporangiales</taxon>
        <taxon>Thermomonosporaceae</taxon>
        <taxon>Actinoallomurus</taxon>
    </lineage>
</organism>
<accession>A0ABP8TPJ3</accession>
<evidence type="ECO:0000313" key="3">
    <source>
        <dbReference type="Proteomes" id="UP001500212"/>
    </source>
</evidence>
<dbReference type="Pfam" id="PF09852">
    <property type="entry name" value="DUF2079"/>
    <property type="match status" value="1"/>
</dbReference>
<keyword evidence="1" id="KW-0812">Transmembrane</keyword>
<feature type="transmembrane region" description="Helical" evidence="1">
    <location>
        <begin position="22"/>
        <end position="42"/>
    </location>
</feature>
<feature type="transmembrane region" description="Helical" evidence="1">
    <location>
        <begin position="137"/>
        <end position="154"/>
    </location>
</feature>
<dbReference type="InterPro" id="IPR018650">
    <property type="entry name" value="STSV1_Orf64"/>
</dbReference>
<feature type="transmembrane region" description="Helical" evidence="1">
    <location>
        <begin position="220"/>
        <end position="240"/>
    </location>
</feature>
<dbReference type="EMBL" id="BAABHJ010000023">
    <property type="protein sequence ID" value="GAA4613396.1"/>
    <property type="molecule type" value="Genomic_DNA"/>
</dbReference>
<comment type="caution">
    <text evidence="2">The sequence shown here is derived from an EMBL/GenBank/DDBJ whole genome shotgun (WGS) entry which is preliminary data.</text>
</comment>
<feature type="transmembrane region" description="Helical" evidence="1">
    <location>
        <begin position="187"/>
        <end position="213"/>
    </location>
</feature>
<reference evidence="3" key="1">
    <citation type="journal article" date="2019" name="Int. J. Syst. Evol. Microbiol.">
        <title>The Global Catalogue of Microorganisms (GCM) 10K type strain sequencing project: providing services to taxonomists for standard genome sequencing and annotation.</title>
        <authorList>
            <consortium name="The Broad Institute Genomics Platform"/>
            <consortium name="The Broad Institute Genome Sequencing Center for Infectious Disease"/>
            <person name="Wu L."/>
            <person name="Ma J."/>
        </authorList>
    </citation>
    <scope>NUCLEOTIDE SEQUENCE [LARGE SCALE GENOMIC DNA]</scope>
    <source>
        <strain evidence="3">JCM 17938</strain>
    </source>
</reference>
<name>A0ABP8TPJ3_9ACTN</name>
<feature type="transmembrane region" description="Helical" evidence="1">
    <location>
        <begin position="291"/>
        <end position="309"/>
    </location>
</feature>
<evidence type="ECO:0000313" key="2">
    <source>
        <dbReference type="EMBL" id="GAA4613396.1"/>
    </source>
</evidence>
<proteinExistence type="predicted"/>
<keyword evidence="1" id="KW-0472">Membrane</keyword>
<evidence type="ECO:0000256" key="1">
    <source>
        <dbReference type="SAM" id="Phobius"/>
    </source>
</evidence>
<keyword evidence="3" id="KW-1185">Reference proteome</keyword>
<dbReference type="Proteomes" id="UP001500212">
    <property type="component" value="Unassembled WGS sequence"/>
</dbReference>